<evidence type="ECO:0000313" key="2">
    <source>
        <dbReference type="EMBL" id="MFB9470067.1"/>
    </source>
</evidence>
<feature type="signal peptide" evidence="1">
    <location>
        <begin position="1"/>
        <end position="28"/>
    </location>
</feature>
<dbReference type="Proteomes" id="UP001589568">
    <property type="component" value="Unassembled WGS sequence"/>
</dbReference>
<evidence type="ECO:0000256" key="1">
    <source>
        <dbReference type="SAM" id="SignalP"/>
    </source>
</evidence>
<gene>
    <name evidence="2" type="ORF">ACFFR3_11155</name>
</gene>
<protein>
    <submittedName>
        <fullName evidence="2">Uncharacterized protein</fullName>
    </submittedName>
</protein>
<keyword evidence="3" id="KW-1185">Reference proteome</keyword>
<proteinExistence type="predicted"/>
<evidence type="ECO:0000313" key="3">
    <source>
        <dbReference type="Proteomes" id="UP001589568"/>
    </source>
</evidence>
<dbReference type="RefSeq" id="WP_364383725.1">
    <property type="nucleotide sequence ID" value="NZ_JBHMCF010000011.1"/>
</dbReference>
<dbReference type="EMBL" id="JBHMCF010000011">
    <property type="protein sequence ID" value="MFB9470067.1"/>
    <property type="molecule type" value="Genomic_DNA"/>
</dbReference>
<comment type="caution">
    <text evidence="2">The sequence shown here is derived from an EMBL/GenBank/DDBJ whole genome shotgun (WGS) entry which is preliminary data.</text>
</comment>
<organism evidence="2 3">
    <name type="scientific">Nonomuraea salmonea</name>
    <dbReference type="NCBI Taxonomy" id="46181"/>
    <lineage>
        <taxon>Bacteria</taxon>
        <taxon>Bacillati</taxon>
        <taxon>Actinomycetota</taxon>
        <taxon>Actinomycetes</taxon>
        <taxon>Streptosporangiales</taxon>
        <taxon>Streptosporangiaceae</taxon>
        <taxon>Nonomuraea</taxon>
    </lineage>
</organism>
<reference evidence="2 3" key="1">
    <citation type="submission" date="2024-09" db="EMBL/GenBank/DDBJ databases">
        <authorList>
            <person name="Sun Q."/>
            <person name="Mori K."/>
        </authorList>
    </citation>
    <scope>NUCLEOTIDE SEQUENCE [LARGE SCALE GENOMIC DNA]</scope>
    <source>
        <strain evidence="2 3">JCM 3324</strain>
    </source>
</reference>
<sequence>MSAFARGVTGAIVAALSLTALSAAPAQAAPAQAARSASGQAAAGSVCVTTVSPSGRLCVPGEPGFKALSATVTGAQNLSTYAARVRPAEGITVRCLKPGDSLTYAQPRKIAGIEILSSSTCVY</sequence>
<name>A0ABV5NIE7_9ACTN</name>
<keyword evidence="1" id="KW-0732">Signal</keyword>
<accession>A0ABV5NIE7</accession>
<feature type="chain" id="PRO_5045415636" evidence="1">
    <location>
        <begin position="29"/>
        <end position="123"/>
    </location>
</feature>